<dbReference type="EMBL" id="JANHOG010000750">
    <property type="protein sequence ID" value="KAJ3551806.1"/>
    <property type="molecule type" value="Genomic_DNA"/>
</dbReference>
<reference evidence="1" key="1">
    <citation type="submission" date="2022-07" db="EMBL/GenBank/DDBJ databases">
        <title>Genome Sequence of Phlebia brevispora.</title>
        <authorList>
            <person name="Buettner E."/>
        </authorList>
    </citation>
    <scope>NUCLEOTIDE SEQUENCE</scope>
    <source>
        <strain evidence="1">MPL23</strain>
    </source>
</reference>
<proteinExistence type="predicted"/>
<comment type="caution">
    <text evidence="1">The sequence shown here is derived from an EMBL/GenBank/DDBJ whole genome shotgun (WGS) entry which is preliminary data.</text>
</comment>
<dbReference type="Proteomes" id="UP001148662">
    <property type="component" value="Unassembled WGS sequence"/>
</dbReference>
<protein>
    <submittedName>
        <fullName evidence="1">Uncharacterized protein</fullName>
    </submittedName>
</protein>
<organism evidence="1 2">
    <name type="scientific">Phlebia brevispora</name>
    <dbReference type="NCBI Taxonomy" id="194682"/>
    <lineage>
        <taxon>Eukaryota</taxon>
        <taxon>Fungi</taxon>
        <taxon>Dikarya</taxon>
        <taxon>Basidiomycota</taxon>
        <taxon>Agaricomycotina</taxon>
        <taxon>Agaricomycetes</taxon>
        <taxon>Polyporales</taxon>
        <taxon>Meruliaceae</taxon>
        <taxon>Phlebia</taxon>
    </lineage>
</organism>
<evidence type="ECO:0000313" key="1">
    <source>
        <dbReference type="EMBL" id="KAJ3551806.1"/>
    </source>
</evidence>
<evidence type="ECO:0000313" key="2">
    <source>
        <dbReference type="Proteomes" id="UP001148662"/>
    </source>
</evidence>
<keyword evidence="2" id="KW-1185">Reference proteome</keyword>
<name>A0ACC1T341_9APHY</name>
<gene>
    <name evidence="1" type="ORF">NM688_g4499</name>
</gene>
<sequence>MFSLGERAVISTHMDPGHRVGLVQLGLQPTISDQLPMFYVVAPRYVSDLGYSPDTCQPNAKARVRNNSATGEPVFAKIGIAYVTLHYLHEPKIMSLSGSGHQVVNIFTRAFRRDLCVIVSCAAAERHRHRMPNLAVLGRVDVILHPVASKWMVVLLVISVVLNGYLLKGIAAGAGQQIVRAGVHSRSRVWVAENAKEGPLVEEYAPLRAPAKEAKTGAVSPSVDFLVHAPKALIPQAL</sequence>
<accession>A0ACC1T341</accession>